<gene>
    <name evidence="1" type="ORF">Lste_0130</name>
</gene>
<dbReference type="AlphaFoldDB" id="A0A0W0ZRK7"/>
<sequence length="57" mass="6694">MKKEQQNFVLMDEHWLFFDVLHGYEGCEALRAEADKLGASIKKAIINRLEIEKTQKE</sequence>
<reference evidence="1 2" key="1">
    <citation type="submission" date="2015-11" db="EMBL/GenBank/DDBJ databases">
        <title>Genomic analysis of 38 Legionella species identifies large and diverse effector repertoires.</title>
        <authorList>
            <person name="Burstein D."/>
            <person name="Amaro F."/>
            <person name="Zusman T."/>
            <person name="Lifshitz Z."/>
            <person name="Cohen O."/>
            <person name="Gilbert J.A."/>
            <person name="Pupko T."/>
            <person name="Shuman H.A."/>
            <person name="Segal G."/>
        </authorList>
    </citation>
    <scope>NUCLEOTIDE SEQUENCE [LARGE SCALE GENOMIC DNA]</scope>
    <source>
        <strain evidence="1 2">IMVS3376</strain>
    </source>
</reference>
<dbReference type="PATRIC" id="fig|947033.5.peg.140"/>
<comment type="caution">
    <text evidence="1">The sequence shown here is derived from an EMBL/GenBank/DDBJ whole genome shotgun (WGS) entry which is preliminary data.</text>
</comment>
<dbReference type="EMBL" id="LNYY01000001">
    <property type="protein sequence ID" value="KTD71845.1"/>
    <property type="molecule type" value="Genomic_DNA"/>
</dbReference>
<protein>
    <submittedName>
        <fullName evidence="1">Uncharacterized protein</fullName>
    </submittedName>
</protein>
<evidence type="ECO:0000313" key="1">
    <source>
        <dbReference type="EMBL" id="KTD71845.1"/>
    </source>
</evidence>
<proteinExistence type="predicted"/>
<evidence type="ECO:0000313" key="2">
    <source>
        <dbReference type="Proteomes" id="UP000054926"/>
    </source>
</evidence>
<organism evidence="1 2">
    <name type="scientific">Legionella steelei</name>
    <dbReference type="NCBI Taxonomy" id="947033"/>
    <lineage>
        <taxon>Bacteria</taxon>
        <taxon>Pseudomonadati</taxon>
        <taxon>Pseudomonadota</taxon>
        <taxon>Gammaproteobacteria</taxon>
        <taxon>Legionellales</taxon>
        <taxon>Legionellaceae</taxon>
        <taxon>Legionella</taxon>
    </lineage>
</organism>
<accession>A0A0W0ZRK7</accession>
<keyword evidence="2" id="KW-1185">Reference proteome</keyword>
<dbReference type="Proteomes" id="UP000054926">
    <property type="component" value="Unassembled WGS sequence"/>
</dbReference>
<name>A0A0W0ZRK7_9GAMM</name>
<dbReference type="RefSeq" id="WP_193393365.1">
    <property type="nucleotide sequence ID" value="NZ_LNYY01000001.1"/>
</dbReference>